<organism evidence="1 2">
    <name type="scientific">Trifolium medium</name>
    <dbReference type="NCBI Taxonomy" id="97028"/>
    <lineage>
        <taxon>Eukaryota</taxon>
        <taxon>Viridiplantae</taxon>
        <taxon>Streptophyta</taxon>
        <taxon>Embryophyta</taxon>
        <taxon>Tracheophyta</taxon>
        <taxon>Spermatophyta</taxon>
        <taxon>Magnoliopsida</taxon>
        <taxon>eudicotyledons</taxon>
        <taxon>Gunneridae</taxon>
        <taxon>Pentapetalae</taxon>
        <taxon>rosids</taxon>
        <taxon>fabids</taxon>
        <taxon>Fabales</taxon>
        <taxon>Fabaceae</taxon>
        <taxon>Papilionoideae</taxon>
        <taxon>50 kb inversion clade</taxon>
        <taxon>NPAAA clade</taxon>
        <taxon>Hologalegina</taxon>
        <taxon>IRL clade</taxon>
        <taxon>Trifolieae</taxon>
        <taxon>Trifolium</taxon>
    </lineage>
</organism>
<name>A0A392SHX6_9FABA</name>
<comment type="caution">
    <text evidence="1">The sequence shown here is derived from an EMBL/GenBank/DDBJ whole genome shotgun (WGS) entry which is preliminary data.</text>
</comment>
<evidence type="ECO:0000313" key="2">
    <source>
        <dbReference type="Proteomes" id="UP000265520"/>
    </source>
</evidence>
<protein>
    <submittedName>
        <fullName evidence="1">Uncharacterized protein</fullName>
    </submittedName>
</protein>
<keyword evidence="2" id="KW-1185">Reference proteome</keyword>
<dbReference type="Proteomes" id="UP000265520">
    <property type="component" value="Unassembled WGS sequence"/>
</dbReference>
<dbReference type="AlphaFoldDB" id="A0A392SHX6"/>
<feature type="non-terminal residue" evidence="1">
    <location>
        <position position="1"/>
    </location>
</feature>
<sequence>VVACARRSYSCVRRNSATLEDEFLLFSACGVGRLRPAQVALRPAQCKEVKGSLLAVGCWLRAAQQILRTAQWI</sequence>
<dbReference type="EMBL" id="LXQA010386999">
    <property type="protein sequence ID" value="MCI48471.1"/>
    <property type="molecule type" value="Genomic_DNA"/>
</dbReference>
<proteinExistence type="predicted"/>
<accession>A0A392SHX6</accession>
<evidence type="ECO:0000313" key="1">
    <source>
        <dbReference type="EMBL" id="MCI48471.1"/>
    </source>
</evidence>
<reference evidence="1 2" key="1">
    <citation type="journal article" date="2018" name="Front. Plant Sci.">
        <title>Red Clover (Trifolium pratense) and Zigzag Clover (T. medium) - A Picture of Genomic Similarities and Differences.</title>
        <authorList>
            <person name="Dluhosova J."/>
            <person name="Istvanek J."/>
            <person name="Nedelnik J."/>
            <person name="Repkova J."/>
        </authorList>
    </citation>
    <scope>NUCLEOTIDE SEQUENCE [LARGE SCALE GENOMIC DNA]</scope>
    <source>
        <strain evidence="2">cv. 10/8</strain>
        <tissue evidence="1">Leaf</tissue>
    </source>
</reference>